<dbReference type="Proteomes" id="UP001140510">
    <property type="component" value="Unassembled WGS sequence"/>
</dbReference>
<dbReference type="AlphaFoldDB" id="A0A9W8ZDT9"/>
<name>A0A9W8ZDT9_9PLEO</name>
<keyword evidence="2" id="KW-1185">Reference proteome</keyword>
<comment type="caution">
    <text evidence="1">The sequence shown here is derived from an EMBL/GenBank/DDBJ whole genome shotgun (WGS) entry which is preliminary data.</text>
</comment>
<sequence>MDRPDIVISIDFGMTCTGVAYCNTSTGSDAVRHIQRWPGRTQANENKVPTLLVYPHGSTTPSSWGFLAETAQEISGAGDESREWFKIMLDEHLLEQMRQKSSDPSKVPRIHEVEKWYTDYFRFLYRTIEARLKGELASTWEDAKIEYIFSVPTTWRPLPTVERFRKIIAAAGFGSNLNHKANIGLTEAEAAAVHTARSMPGIFKENEILFVCDVGGGTTDLSVFRVMNTIGGSLSLKQLDVVFGATIGAAQLDSLFENAVLERLQLADHSIPTGLQDLNSAAWEMRISKEYQNAKCDYGSEESLADTDTFAVRVPKLDPSYTNPQYEISGGDMFFQRDDLKGNFDEQIAKLFDMMDKQLVRLQQKHPNEQVAHLVLSGGLGNSAYVQSCLRSRYAFGNSTHSNARSIQIRVAPDPQLVVCKGNVADRVAKLRSGQSVLGWRCCRASYGTKCKMLYNPNNKDHIGQRAEIDIMDGKTYIVDCVDWFIKKGEAVSSDFPIVRDFSRKCPPATSTMPNPPRVFPTDVICSEADAELLPYTMNSTCRSICKVESDFASVPLAMFKLKNRHWWNSGKKYHRINFVIKVNLGPADLSFELWHNGVKLSKDNTIKVEWQAAAPPDPHQSSVASDFPMNSLPAATNRTGGMARKSVQHLGNIGGMNGYGQVPPGGYGNGWDSKIGVRTNVVPAQQNGSTVW</sequence>
<dbReference type="EMBL" id="JAPEVA010000042">
    <property type="protein sequence ID" value="KAJ4404490.1"/>
    <property type="molecule type" value="Genomic_DNA"/>
</dbReference>
<dbReference type="SUPFAM" id="SSF53067">
    <property type="entry name" value="Actin-like ATPase domain"/>
    <property type="match status" value="2"/>
</dbReference>
<dbReference type="CDD" id="cd10170">
    <property type="entry name" value="ASKHA_NBD_HSP70"/>
    <property type="match status" value="1"/>
</dbReference>
<evidence type="ECO:0000313" key="2">
    <source>
        <dbReference type="Proteomes" id="UP001140510"/>
    </source>
</evidence>
<reference evidence="1" key="1">
    <citation type="submission" date="2022-10" db="EMBL/GenBank/DDBJ databases">
        <title>Tapping the CABI collections for fungal endophytes: first genome assemblies for Collariella, Neodidymelliopsis, Ascochyta clinopodiicola, Didymella pomorum, Didymosphaeria variabile, Neocosmospora piperis and Neocucurbitaria cava.</title>
        <authorList>
            <person name="Hill R."/>
        </authorList>
    </citation>
    <scope>NUCLEOTIDE SEQUENCE</scope>
    <source>
        <strain evidence="1">IMI 355091</strain>
    </source>
</reference>
<proteinExistence type="predicted"/>
<dbReference type="Gene3D" id="3.30.420.40">
    <property type="match status" value="2"/>
</dbReference>
<dbReference type="InterPro" id="IPR043129">
    <property type="entry name" value="ATPase_NBD"/>
</dbReference>
<dbReference type="PANTHER" id="PTHR42749:SF1">
    <property type="entry name" value="CELL SHAPE-DETERMINING PROTEIN MREB"/>
    <property type="match status" value="1"/>
</dbReference>
<gene>
    <name evidence="1" type="ORF">N0V91_005834</name>
</gene>
<organism evidence="1 2">
    <name type="scientific">Didymella pomorum</name>
    <dbReference type="NCBI Taxonomy" id="749634"/>
    <lineage>
        <taxon>Eukaryota</taxon>
        <taxon>Fungi</taxon>
        <taxon>Dikarya</taxon>
        <taxon>Ascomycota</taxon>
        <taxon>Pezizomycotina</taxon>
        <taxon>Dothideomycetes</taxon>
        <taxon>Pleosporomycetidae</taxon>
        <taxon>Pleosporales</taxon>
        <taxon>Pleosporineae</taxon>
        <taxon>Didymellaceae</taxon>
        <taxon>Didymella</taxon>
    </lineage>
</organism>
<protein>
    <submittedName>
        <fullName evidence="1">Uncharacterized protein</fullName>
    </submittedName>
</protein>
<dbReference type="PANTHER" id="PTHR42749">
    <property type="entry name" value="CELL SHAPE-DETERMINING PROTEIN MREB"/>
    <property type="match status" value="1"/>
</dbReference>
<evidence type="ECO:0000313" key="1">
    <source>
        <dbReference type="EMBL" id="KAJ4404490.1"/>
    </source>
</evidence>
<dbReference type="Gene3D" id="3.90.640.10">
    <property type="entry name" value="Actin, Chain A, domain 4"/>
    <property type="match status" value="1"/>
</dbReference>
<dbReference type="OrthoDB" id="2394218at2759"/>
<accession>A0A9W8ZDT9</accession>